<dbReference type="PANTHER" id="PTHR31672">
    <property type="entry name" value="BNACNNG10540D PROTEIN"/>
    <property type="match status" value="1"/>
</dbReference>
<reference evidence="3" key="1">
    <citation type="submission" date="2024-02" db="EMBL/GenBank/DDBJ databases">
        <authorList>
            <consortium name="ELIXIR-Norway"/>
            <consortium name="Elixir Norway"/>
        </authorList>
    </citation>
    <scope>NUCLEOTIDE SEQUENCE</scope>
</reference>
<proteinExistence type="predicted"/>
<feature type="compositionally biased region" description="Low complexity" evidence="1">
    <location>
        <begin position="17"/>
        <end position="31"/>
    </location>
</feature>
<dbReference type="InterPro" id="IPR036047">
    <property type="entry name" value="F-box-like_dom_sf"/>
</dbReference>
<keyword evidence="4" id="KW-1185">Reference proteome</keyword>
<sequence>MGTTTVAFRGKAQCRATSPSSSTENSSECSSPQQETLWEDLPDTLQDCVLARLPLRDLFRCRAVCKRWDAKILCPKFQKTFDEVLSRVSPCPLVLSYSGGDIVAAFEPELNCWKRLPSVAFCGGGSKYTRIRAGAGGLLCLIKRHIYDDASSSDSSDEDEEEEEDSIVVCNPLTKSWKVLPPTKNKFDEIHVAHMVLDEHTKVYQIILAGVQHGVSDTISEIYDSVSNSWRSEDSRLPPNTELATCQRYSSAVCDGILYCVAWDLGNKGAGVISYNIKSGVFNDFVYRTPGPQCLQVVDCDEKVFIVVNSNLILELQPATQTWWTVAKMPQQVLAGCSGEMFPCKCVATRDSILHFPGNNPCREIVVYSIKRGVWSSLPNYHPYYTLPIASFPFKPTLGVPV</sequence>
<dbReference type="SUPFAM" id="SSF117281">
    <property type="entry name" value="Kelch motif"/>
    <property type="match status" value="1"/>
</dbReference>
<dbReference type="PROSITE" id="PS50181">
    <property type="entry name" value="FBOX"/>
    <property type="match status" value="1"/>
</dbReference>
<dbReference type="PANTHER" id="PTHR31672:SF2">
    <property type="entry name" value="F-BOX DOMAIN-CONTAINING PROTEIN"/>
    <property type="match status" value="1"/>
</dbReference>
<evidence type="ECO:0000313" key="4">
    <source>
        <dbReference type="Proteomes" id="UP001497512"/>
    </source>
</evidence>
<dbReference type="Gene3D" id="2.120.10.80">
    <property type="entry name" value="Kelch-type beta propeller"/>
    <property type="match status" value="1"/>
</dbReference>
<dbReference type="SMART" id="SM00256">
    <property type="entry name" value="FBOX"/>
    <property type="match status" value="1"/>
</dbReference>
<dbReference type="InterPro" id="IPR050796">
    <property type="entry name" value="SCF_F-box_component"/>
</dbReference>
<accession>A0ABP0TH61</accession>
<feature type="region of interest" description="Disordered" evidence="1">
    <location>
        <begin position="1"/>
        <end position="31"/>
    </location>
</feature>
<dbReference type="InterPro" id="IPR001810">
    <property type="entry name" value="F-box_dom"/>
</dbReference>
<dbReference type="InterPro" id="IPR015915">
    <property type="entry name" value="Kelch-typ_b-propeller"/>
</dbReference>
<dbReference type="InterPro" id="IPR006527">
    <property type="entry name" value="F-box-assoc_dom_typ1"/>
</dbReference>
<evidence type="ECO:0000259" key="2">
    <source>
        <dbReference type="PROSITE" id="PS50181"/>
    </source>
</evidence>
<evidence type="ECO:0000313" key="3">
    <source>
        <dbReference type="EMBL" id="CAK9196555.1"/>
    </source>
</evidence>
<feature type="domain" description="F-box" evidence="2">
    <location>
        <begin position="35"/>
        <end position="84"/>
    </location>
</feature>
<dbReference type="Gene3D" id="1.20.1280.50">
    <property type="match status" value="1"/>
</dbReference>
<evidence type="ECO:0000256" key="1">
    <source>
        <dbReference type="SAM" id="MobiDB-lite"/>
    </source>
</evidence>
<protein>
    <recommendedName>
        <fullName evidence="2">F-box domain-containing protein</fullName>
    </recommendedName>
</protein>
<dbReference type="EMBL" id="OZ019903">
    <property type="protein sequence ID" value="CAK9196555.1"/>
    <property type="molecule type" value="Genomic_DNA"/>
</dbReference>
<dbReference type="SUPFAM" id="SSF81383">
    <property type="entry name" value="F-box domain"/>
    <property type="match status" value="1"/>
</dbReference>
<name>A0ABP0TH61_9BRYO</name>
<dbReference type="Proteomes" id="UP001497512">
    <property type="component" value="Chromosome 11"/>
</dbReference>
<dbReference type="Pfam" id="PF00646">
    <property type="entry name" value="F-box"/>
    <property type="match status" value="1"/>
</dbReference>
<dbReference type="Pfam" id="PF07734">
    <property type="entry name" value="FBA_1"/>
    <property type="match status" value="1"/>
</dbReference>
<gene>
    <name evidence="3" type="ORF">CSSPTR1EN2_LOCUS3532</name>
</gene>
<organism evidence="3 4">
    <name type="scientific">Sphagnum troendelagicum</name>
    <dbReference type="NCBI Taxonomy" id="128251"/>
    <lineage>
        <taxon>Eukaryota</taxon>
        <taxon>Viridiplantae</taxon>
        <taxon>Streptophyta</taxon>
        <taxon>Embryophyta</taxon>
        <taxon>Bryophyta</taxon>
        <taxon>Sphagnophytina</taxon>
        <taxon>Sphagnopsida</taxon>
        <taxon>Sphagnales</taxon>
        <taxon>Sphagnaceae</taxon>
        <taxon>Sphagnum</taxon>
    </lineage>
</organism>